<dbReference type="PANTHER" id="PTHR43537">
    <property type="entry name" value="TRANSCRIPTIONAL REGULATOR, GNTR FAMILY"/>
    <property type="match status" value="1"/>
</dbReference>
<gene>
    <name evidence="5" type="ORF">KBO27_30960</name>
</gene>
<dbReference type="RefSeq" id="WP_210973395.1">
    <property type="nucleotide sequence ID" value="NZ_JAGPXE010000018.1"/>
</dbReference>
<dbReference type="Pfam" id="PF07729">
    <property type="entry name" value="FCD"/>
    <property type="match status" value="1"/>
</dbReference>
<dbReference type="Pfam" id="PF00392">
    <property type="entry name" value="GntR"/>
    <property type="match status" value="1"/>
</dbReference>
<feature type="domain" description="HTH gntR-type" evidence="4">
    <location>
        <begin position="7"/>
        <end position="75"/>
    </location>
</feature>
<organism evidence="5 6">
    <name type="scientific">Saccharopolyspora endophytica</name>
    <dbReference type="NCBI Taxonomy" id="543886"/>
    <lineage>
        <taxon>Bacteria</taxon>
        <taxon>Bacillati</taxon>
        <taxon>Actinomycetota</taxon>
        <taxon>Actinomycetes</taxon>
        <taxon>Pseudonocardiales</taxon>
        <taxon>Pseudonocardiaceae</taxon>
        <taxon>Saccharopolyspora</taxon>
    </lineage>
</organism>
<sequence>MPHSGRPARGHEVTERIKHYILENKMRPGDPLPTEAELCDALGASRTSIREAVKTLNALDIVDVRHGHGTYVGRLSLSALVEGLTFRGLLSPADDFQTLADLVDMRELIERGMAERIINAIDAPQLDTLDSLVDEMQACARAGTSFAEADRSFHALLVEPLGNALVHQLSSAFWDVYAIVAPHLKLITPEDERTTIDAHRRMVGAARERDVSAFVRAVDDHYSPVRERLALARGGNEEQSSGARLGES</sequence>
<dbReference type="SUPFAM" id="SSF46785">
    <property type="entry name" value="Winged helix' DNA-binding domain"/>
    <property type="match status" value="1"/>
</dbReference>
<evidence type="ECO:0000259" key="4">
    <source>
        <dbReference type="PROSITE" id="PS50949"/>
    </source>
</evidence>
<reference evidence="5 6" key="1">
    <citation type="submission" date="2021-04" db="EMBL/GenBank/DDBJ databases">
        <title>Whole-genome sequencing of Saccharopolyspora endophytica KCTC 19397.</title>
        <authorList>
            <person name="Ay H."/>
            <person name="Saygin H."/>
            <person name="Sahin N."/>
        </authorList>
    </citation>
    <scope>NUCLEOTIDE SEQUENCE [LARGE SCALE GENOMIC DNA]</scope>
    <source>
        <strain evidence="5 6">KCTC 19397</strain>
    </source>
</reference>
<dbReference type="SMART" id="SM00345">
    <property type="entry name" value="HTH_GNTR"/>
    <property type="match status" value="1"/>
</dbReference>
<dbReference type="Gene3D" id="1.20.120.530">
    <property type="entry name" value="GntR ligand-binding domain-like"/>
    <property type="match status" value="1"/>
</dbReference>
<protein>
    <submittedName>
        <fullName evidence="5">FadR family transcriptional regulator</fullName>
    </submittedName>
</protein>
<evidence type="ECO:0000256" key="2">
    <source>
        <dbReference type="ARBA" id="ARBA00023125"/>
    </source>
</evidence>
<keyword evidence="3" id="KW-0804">Transcription</keyword>
<dbReference type="SMART" id="SM00895">
    <property type="entry name" value="FCD"/>
    <property type="match status" value="1"/>
</dbReference>
<evidence type="ECO:0000313" key="5">
    <source>
        <dbReference type="EMBL" id="MBQ0928386.1"/>
    </source>
</evidence>
<keyword evidence="2" id="KW-0238">DNA-binding</keyword>
<dbReference type="InterPro" id="IPR036390">
    <property type="entry name" value="WH_DNA-bd_sf"/>
</dbReference>
<proteinExistence type="predicted"/>
<accession>A0ABS5DQ06</accession>
<dbReference type="InterPro" id="IPR008920">
    <property type="entry name" value="TF_FadR/GntR_C"/>
</dbReference>
<dbReference type="InterPro" id="IPR011711">
    <property type="entry name" value="GntR_C"/>
</dbReference>
<dbReference type="PRINTS" id="PR00035">
    <property type="entry name" value="HTHGNTR"/>
</dbReference>
<dbReference type="PANTHER" id="PTHR43537:SF5">
    <property type="entry name" value="UXU OPERON TRANSCRIPTIONAL REGULATOR"/>
    <property type="match status" value="1"/>
</dbReference>
<keyword evidence="6" id="KW-1185">Reference proteome</keyword>
<dbReference type="CDD" id="cd07377">
    <property type="entry name" value="WHTH_GntR"/>
    <property type="match status" value="1"/>
</dbReference>
<dbReference type="PROSITE" id="PS50949">
    <property type="entry name" value="HTH_GNTR"/>
    <property type="match status" value="1"/>
</dbReference>
<evidence type="ECO:0000256" key="3">
    <source>
        <dbReference type="ARBA" id="ARBA00023163"/>
    </source>
</evidence>
<comment type="caution">
    <text evidence="5">The sequence shown here is derived from an EMBL/GenBank/DDBJ whole genome shotgun (WGS) entry which is preliminary data.</text>
</comment>
<dbReference type="Proteomes" id="UP000674084">
    <property type="component" value="Unassembled WGS sequence"/>
</dbReference>
<dbReference type="SUPFAM" id="SSF48008">
    <property type="entry name" value="GntR ligand-binding domain-like"/>
    <property type="match status" value="1"/>
</dbReference>
<name>A0ABS5DQ06_9PSEU</name>
<dbReference type="Gene3D" id="1.10.10.10">
    <property type="entry name" value="Winged helix-like DNA-binding domain superfamily/Winged helix DNA-binding domain"/>
    <property type="match status" value="1"/>
</dbReference>
<dbReference type="EMBL" id="JAGPXE010000018">
    <property type="protein sequence ID" value="MBQ0928386.1"/>
    <property type="molecule type" value="Genomic_DNA"/>
</dbReference>
<evidence type="ECO:0000313" key="6">
    <source>
        <dbReference type="Proteomes" id="UP000674084"/>
    </source>
</evidence>
<dbReference type="InterPro" id="IPR036388">
    <property type="entry name" value="WH-like_DNA-bd_sf"/>
</dbReference>
<evidence type="ECO:0000256" key="1">
    <source>
        <dbReference type="ARBA" id="ARBA00023015"/>
    </source>
</evidence>
<keyword evidence="1" id="KW-0805">Transcription regulation</keyword>
<dbReference type="InterPro" id="IPR000524">
    <property type="entry name" value="Tscrpt_reg_HTH_GntR"/>
</dbReference>